<dbReference type="Pfam" id="PF07690">
    <property type="entry name" value="MFS_1"/>
    <property type="match status" value="1"/>
</dbReference>
<evidence type="ECO:0000313" key="9">
    <source>
        <dbReference type="Proteomes" id="UP000243463"/>
    </source>
</evidence>
<gene>
    <name evidence="8" type="ORF">SAMN05444584_0293</name>
</gene>
<keyword evidence="2" id="KW-0813">Transport</keyword>
<evidence type="ECO:0000256" key="2">
    <source>
        <dbReference type="ARBA" id="ARBA00022448"/>
    </source>
</evidence>
<protein>
    <submittedName>
        <fullName evidence="8">Drug resistance transporter, EmrB/QacA subfamily</fullName>
    </submittedName>
</protein>
<evidence type="ECO:0000259" key="7">
    <source>
        <dbReference type="PROSITE" id="PS50850"/>
    </source>
</evidence>
<feature type="transmembrane region" description="Helical" evidence="6">
    <location>
        <begin position="446"/>
        <end position="466"/>
    </location>
</feature>
<reference evidence="9" key="1">
    <citation type="submission" date="2017-06" db="EMBL/GenBank/DDBJ databases">
        <authorList>
            <person name="Varghese N."/>
            <person name="Submissions S."/>
        </authorList>
    </citation>
    <scope>NUCLEOTIDE SEQUENCE [LARGE SCALE GENOMIC DNA]</scope>
    <source>
        <strain evidence="9">ANC 5114</strain>
    </source>
</reference>
<evidence type="ECO:0000256" key="4">
    <source>
        <dbReference type="ARBA" id="ARBA00022989"/>
    </source>
</evidence>
<feature type="transmembrane region" description="Helical" evidence="6">
    <location>
        <begin position="20"/>
        <end position="36"/>
    </location>
</feature>
<dbReference type="PANTHER" id="PTHR42718:SF9">
    <property type="entry name" value="MAJOR FACILITATOR SUPERFAMILY MULTIDRUG TRANSPORTER MFSC"/>
    <property type="match status" value="1"/>
</dbReference>
<feature type="domain" description="Major facilitator superfamily (MFS) profile" evidence="7">
    <location>
        <begin position="21"/>
        <end position="473"/>
    </location>
</feature>
<evidence type="ECO:0000256" key="1">
    <source>
        <dbReference type="ARBA" id="ARBA00004141"/>
    </source>
</evidence>
<dbReference type="OrthoDB" id="9812221at2"/>
<feature type="transmembrane region" description="Helical" evidence="6">
    <location>
        <begin position="366"/>
        <end position="388"/>
    </location>
</feature>
<dbReference type="AlphaFoldDB" id="A0A217EDA7"/>
<dbReference type="Gene3D" id="1.20.1720.10">
    <property type="entry name" value="Multidrug resistance protein D"/>
    <property type="match status" value="1"/>
</dbReference>
<evidence type="ECO:0000256" key="6">
    <source>
        <dbReference type="SAM" id="Phobius"/>
    </source>
</evidence>
<feature type="transmembrane region" description="Helical" evidence="6">
    <location>
        <begin position="177"/>
        <end position="195"/>
    </location>
</feature>
<keyword evidence="9" id="KW-1185">Reference proteome</keyword>
<sequence length="473" mass="52102">MADLSKSALLSAHDLTSQRWVMVSVMLGTGIVSINNNSFNPAIPQFMHDFRLAEVSVSWLMIIFLLTMSLSLLLASFLSQRFGQRRIYLISLFVFMMSSVLGAFATQFSVVLAARALQGISNGLMVPLSLGILYSVIPKNERSAVTGQWSGMMMLSLAAGPMIGALVLAWLDWQSLFLINIPLACFAWIIGCIFIPKPMVQVQPVSFNWSSFVWLTGSVVSLLVALSQVQQLADLSGYLFILLLLVSLFSAGLFYRTRHNQLFPIINWQLFQSSIFNKSLIISTAHTAALFILLLLIPLLIQNTLSLSVLWTGFLLMISALITSLCAKRVAQYLNQQNAKWLVSIGLCFSSMGFIGLSLIQTNALWPIAVCLIIHSVGFGLSYMPATTTGLNQLEQQVLINQGASLNNLLRRLFATIAVLFAALYLQLQTHYSLPTDSISAVQIHAIHELFAVCASMMLLVLPLVLKFPSAKL</sequence>
<dbReference type="InterPro" id="IPR011701">
    <property type="entry name" value="MFS"/>
</dbReference>
<comment type="subcellular location">
    <subcellularLocation>
        <location evidence="1">Membrane</location>
        <topology evidence="1">Multi-pass membrane protein</topology>
    </subcellularLocation>
</comment>
<feature type="transmembrane region" description="Helical" evidence="6">
    <location>
        <begin position="409"/>
        <end position="426"/>
    </location>
</feature>
<feature type="transmembrane region" description="Helical" evidence="6">
    <location>
        <begin position="307"/>
        <end position="327"/>
    </location>
</feature>
<dbReference type="GO" id="GO:0016020">
    <property type="term" value="C:membrane"/>
    <property type="evidence" value="ECO:0007669"/>
    <property type="project" value="UniProtKB-SubCell"/>
</dbReference>
<proteinExistence type="predicted"/>
<dbReference type="PANTHER" id="PTHR42718">
    <property type="entry name" value="MAJOR FACILITATOR SUPERFAMILY MULTIDRUG TRANSPORTER MFSC"/>
    <property type="match status" value="1"/>
</dbReference>
<accession>A0A217EDA7</accession>
<evidence type="ECO:0000313" key="8">
    <source>
        <dbReference type="EMBL" id="SNQ28374.1"/>
    </source>
</evidence>
<keyword evidence="4 6" id="KW-1133">Transmembrane helix</keyword>
<dbReference type="GO" id="GO:0022857">
    <property type="term" value="F:transmembrane transporter activity"/>
    <property type="evidence" value="ECO:0007669"/>
    <property type="project" value="InterPro"/>
</dbReference>
<dbReference type="RefSeq" id="WP_088822384.1">
    <property type="nucleotide sequence ID" value="NZ_FZLN01000001.1"/>
</dbReference>
<dbReference type="PROSITE" id="PS50850">
    <property type="entry name" value="MFS"/>
    <property type="match status" value="1"/>
</dbReference>
<name>A0A217EDA7_9GAMM</name>
<feature type="transmembrane region" description="Helical" evidence="6">
    <location>
        <begin position="149"/>
        <end position="171"/>
    </location>
</feature>
<dbReference type="InterPro" id="IPR036259">
    <property type="entry name" value="MFS_trans_sf"/>
</dbReference>
<feature type="transmembrane region" description="Helical" evidence="6">
    <location>
        <begin position="207"/>
        <end position="229"/>
    </location>
</feature>
<keyword evidence="5 6" id="KW-0472">Membrane</keyword>
<dbReference type="SUPFAM" id="SSF103473">
    <property type="entry name" value="MFS general substrate transporter"/>
    <property type="match status" value="1"/>
</dbReference>
<evidence type="ECO:0000256" key="3">
    <source>
        <dbReference type="ARBA" id="ARBA00022692"/>
    </source>
</evidence>
<organism evidence="8 9">
    <name type="scientific">Acinetobacter apis</name>
    <dbReference type="NCBI Taxonomy" id="1229165"/>
    <lineage>
        <taxon>Bacteria</taxon>
        <taxon>Pseudomonadati</taxon>
        <taxon>Pseudomonadota</taxon>
        <taxon>Gammaproteobacteria</taxon>
        <taxon>Moraxellales</taxon>
        <taxon>Moraxellaceae</taxon>
        <taxon>Acinetobacter</taxon>
    </lineage>
</organism>
<dbReference type="EMBL" id="FZLN01000001">
    <property type="protein sequence ID" value="SNQ28374.1"/>
    <property type="molecule type" value="Genomic_DNA"/>
</dbReference>
<keyword evidence="3 6" id="KW-0812">Transmembrane</keyword>
<feature type="transmembrane region" description="Helical" evidence="6">
    <location>
        <begin position="56"/>
        <end position="75"/>
    </location>
</feature>
<feature type="transmembrane region" description="Helical" evidence="6">
    <location>
        <begin position="235"/>
        <end position="255"/>
    </location>
</feature>
<dbReference type="InterPro" id="IPR020846">
    <property type="entry name" value="MFS_dom"/>
</dbReference>
<feature type="transmembrane region" description="Helical" evidence="6">
    <location>
        <begin position="116"/>
        <end position="137"/>
    </location>
</feature>
<feature type="transmembrane region" description="Helical" evidence="6">
    <location>
        <begin position="275"/>
        <end position="301"/>
    </location>
</feature>
<feature type="transmembrane region" description="Helical" evidence="6">
    <location>
        <begin position="87"/>
        <end position="110"/>
    </location>
</feature>
<dbReference type="Proteomes" id="UP000243463">
    <property type="component" value="Unassembled WGS sequence"/>
</dbReference>
<dbReference type="Gene3D" id="1.20.1250.20">
    <property type="entry name" value="MFS general substrate transporter like domains"/>
    <property type="match status" value="1"/>
</dbReference>
<feature type="transmembrane region" description="Helical" evidence="6">
    <location>
        <begin position="339"/>
        <end position="360"/>
    </location>
</feature>
<evidence type="ECO:0000256" key="5">
    <source>
        <dbReference type="ARBA" id="ARBA00023136"/>
    </source>
</evidence>